<feature type="domain" description="RING-type" evidence="12">
    <location>
        <begin position="410"/>
        <end position="448"/>
    </location>
</feature>
<dbReference type="Pfam" id="PF00498">
    <property type="entry name" value="FHA"/>
    <property type="match status" value="1"/>
</dbReference>
<sequence>MWLWVSDDDDAAANEALSWMDKGLFFKKLQLLAENAGPCAQWVLFSIGYSVLYPAWKTAAEPQRQNRCVSAVSLGRGYDVMYQLSSAACPLMISRTHCFLRQNAEGHWTITDNNSLNGVFLNKVKLSPQTPYVLTKGSSIQIGVVMPNAERAEFEYELVEENLEQIRPLLTRPQSGKRKFIRNKRKLNCEDSEASVTEGTSSTSKAKIPRILIDSSQPNRSQKAEISTQPTVKMETSVDLDCSADVDLIASTQTPTENTLHFTNIRQSLVELKNLIAQVKEKMKTTQQSGSTGDRPELLDLQKELSSKQEEHLQRVNEMKTTVQEQQGIQGNSLQSEEERQKEPLAQILAEYSQLLDDLSFCRHDLELIIEAKNKEQETKVHHREKEKMEAQKEDVLHHMNDVLDNELQCIICSEHFIEAVTLNCAHSFCAFCIQAWRSRKEECPICRQEIVTQTRSLVLDNCINRMVEKLSPKMRDRRLAVILERKGERWVTCIKAFSY</sequence>
<feature type="domain" description="FHA" evidence="11">
    <location>
        <begin position="72"/>
        <end position="126"/>
    </location>
</feature>
<evidence type="ECO:0000256" key="3">
    <source>
        <dbReference type="ARBA" id="ARBA00022679"/>
    </source>
</evidence>
<feature type="compositionally biased region" description="Polar residues" evidence="10">
    <location>
        <begin position="194"/>
        <end position="205"/>
    </location>
</feature>
<dbReference type="Gene3D" id="2.60.200.20">
    <property type="match status" value="1"/>
</dbReference>
<dbReference type="Pfam" id="PF13920">
    <property type="entry name" value="zf-C3HC4_3"/>
    <property type="match status" value="1"/>
</dbReference>
<dbReference type="Gene3D" id="3.30.40.10">
    <property type="entry name" value="Zinc/RING finger domain, C3HC4 (zinc finger)"/>
    <property type="match status" value="1"/>
</dbReference>
<evidence type="ECO:0000259" key="12">
    <source>
        <dbReference type="PROSITE" id="PS50089"/>
    </source>
</evidence>
<evidence type="ECO:0000256" key="2">
    <source>
        <dbReference type="ARBA" id="ARBA00017908"/>
    </source>
</evidence>
<evidence type="ECO:0000259" key="11">
    <source>
        <dbReference type="PROSITE" id="PS50006"/>
    </source>
</evidence>
<reference evidence="13" key="1">
    <citation type="submission" date="2023-07" db="EMBL/GenBank/DDBJ databases">
        <authorList>
            <person name="Stuckert A."/>
        </authorList>
    </citation>
    <scope>NUCLEOTIDE SEQUENCE</scope>
</reference>
<keyword evidence="5 8" id="KW-0863">Zinc-finger</keyword>
<organism evidence="13 14">
    <name type="scientific">Ranitomeya imitator</name>
    <name type="common">mimic poison frog</name>
    <dbReference type="NCBI Taxonomy" id="111125"/>
    <lineage>
        <taxon>Eukaryota</taxon>
        <taxon>Metazoa</taxon>
        <taxon>Chordata</taxon>
        <taxon>Craniata</taxon>
        <taxon>Vertebrata</taxon>
        <taxon>Euteleostomi</taxon>
        <taxon>Amphibia</taxon>
        <taxon>Batrachia</taxon>
        <taxon>Anura</taxon>
        <taxon>Neobatrachia</taxon>
        <taxon>Hyloidea</taxon>
        <taxon>Dendrobatidae</taxon>
        <taxon>Dendrobatinae</taxon>
        <taxon>Ranitomeya</taxon>
    </lineage>
</organism>
<feature type="region of interest" description="Disordered" evidence="10">
    <location>
        <begin position="319"/>
        <end position="340"/>
    </location>
</feature>
<dbReference type="Proteomes" id="UP001176940">
    <property type="component" value="Unassembled WGS sequence"/>
</dbReference>
<evidence type="ECO:0000256" key="7">
    <source>
        <dbReference type="ARBA" id="ARBA00022833"/>
    </source>
</evidence>
<dbReference type="PANTHER" id="PTHR15067:SF4">
    <property type="entry name" value="E3 UBIQUITIN-PROTEIN LIGASE RNF8"/>
    <property type="match status" value="1"/>
</dbReference>
<dbReference type="SMART" id="SM00184">
    <property type="entry name" value="RING"/>
    <property type="match status" value="1"/>
</dbReference>
<dbReference type="EMBL" id="CAUEEQ010006568">
    <property type="protein sequence ID" value="CAJ0930246.1"/>
    <property type="molecule type" value="Genomic_DNA"/>
</dbReference>
<protein>
    <recommendedName>
        <fullName evidence="2">E3 ubiquitin-protein ligase CHFR</fullName>
    </recommendedName>
</protein>
<dbReference type="SUPFAM" id="SSF57850">
    <property type="entry name" value="RING/U-box"/>
    <property type="match status" value="1"/>
</dbReference>
<dbReference type="PROSITE" id="PS50089">
    <property type="entry name" value="ZF_RING_2"/>
    <property type="match status" value="1"/>
</dbReference>
<feature type="coiled-coil region" evidence="9">
    <location>
        <begin position="262"/>
        <end position="289"/>
    </location>
</feature>
<keyword evidence="6" id="KW-0833">Ubl conjugation pathway</keyword>
<proteinExistence type="inferred from homology"/>
<comment type="similarity">
    <text evidence="1">Belongs to the CHFR family.</text>
</comment>
<evidence type="ECO:0000256" key="5">
    <source>
        <dbReference type="ARBA" id="ARBA00022771"/>
    </source>
</evidence>
<evidence type="ECO:0000256" key="8">
    <source>
        <dbReference type="PROSITE-ProRule" id="PRU00175"/>
    </source>
</evidence>
<evidence type="ECO:0000256" key="10">
    <source>
        <dbReference type="SAM" id="MobiDB-lite"/>
    </source>
</evidence>
<keyword evidence="7" id="KW-0862">Zinc</keyword>
<dbReference type="CDD" id="cd22663">
    <property type="entry name" value="FHA_RNF8"/>
    <property type="match status" value="1"/>
</dbReference>
<gene>
    <name evidence="13" type="ORF">RIMI_LOCUS4161613</name>
</gene>
<evidence type="ECO:0000256" key="9">
    <source>
        <dbReference type="SAM" id="Coils"/>
    </source>
</evidence>
<dbReference type="InterPro" id="IPR008984">
    <property type="entry name" value="SMAD_FHA_dom_sf"/>
</dbReference>
<dbReference type="InterPro" id="IPR013083">
    <property type="entry name" value="Znf_RING/FYVE/PHD"/>
</dbReference>
<comment type="caution">
    <text evidence="13">The sequence shown here is derived from an EMBL/GenBank/DDBJ whole genome shotgun (WGS) entry which is preliminary data.</text>
</comment>
<dbReference type="SUPFAM" id="SSF49879">
    <property type="entry name" value="SMAD/FHA domain"/>
    <property type="match status" value="1"/>
</dbReference>
<dbReference type="PROSITE" id="PS50006">
    <property type="entry name" value="FHA_DOMAIN"/>
    <property type="match status" value="1"/>
</dbReference>
<evidence type="ECO:0000256" key="1">
    <source>
        <dbReference type="ARBA" id="ARBA00005797"/>
    </source>
</evidence>
<feature type="compositionally biased region" description="Polar residues" evidence="10">
    <location>
        <begin position="319"/>
        <end position="335"/>
    </location>
</feature>
<dbReference type="PROSITE" id="PS00518">
    <property type="entry name" value="ZF_RING_1"/>
    <property type="match status" value="1"/>
</dbReference>
<keyword evidence="4" id="KW-0479">Metal-binding</keyword>
<dbReference type="SMART" id="SM00240">
    <property type="entry name" value="FHA"/>
    <property type="match status" value="1"/>
</dbReference>
<dbReference type="CDD" id="cd16535">
    <property type="entry name" value="RING-HC_RNF8"/>
    <property type="match status" value="1"/>
</dbReference>
<evidence type="ECO:0000313" key="14">
    <source>
        <dbReference type="Proteomes" id="UP001176940"/>
    </source>
</evidence>
<dbReference type="InterPro" id="IPR001841">
    <property type="entry name" value="Znf_RING"/>
</dbReference>
<evidence type="ECO:0000256" key="4">
    <source>
        <dbReference type="ARBA" id="ARBA00022723"/>
    </source>
</evidence>
<dbReference type="InterPro" id="IPR000253">
    <property type="entry name" value="FHA_dom"/>
</dbReference>
<keyword evidence="14" id="KW-1185">Reference proteome</keyword>
<accession>A0ABN9L2Z2</accession>
<evidence type="ECO:0000313" key="13">
    <source>
        <dbReference type="EMBL" id="CAJ0930246.1"/>
    </source>
</evidence>
<feature type="compositionally biased region" description="Polar residues" evidence="10">
    <location>
        <begin position="214"/>
        <end position="230"/>
    </location>
</feature>
<keyword evidence="9" id="KW-0175">Coiled coil</keyword>
<evidence type="ECO:0000256" key="6">
    <source>
        <dbReference type="ARBA" id="ARBA00022786"/>
    </source>
</evidence>
<dbReference type="PANTHER" id="PTHR15067">
    <property type="entry name" value="E3 UBIQUITIN-PROTEIN LIGASE RNF8"/>
    <property type="match status" value="1"/>
</dbReference>
<dbReference type="Gene3D" id="1.20.5.170">
    <property type="match status" value="1"/>
</dbReference>
<dbReference type="InterPro" id="IPR017907">
    <property type="entry name" value="Znf_RING_CS"/>
</dbReference>
<keyword evidence="3" id="KW-0808">Transferase</keyword>
<name>A0ABN9L2Z2_9NEOB</name>
<feature type="region of interest" description="Disordered" evidence="10">
    <location>
        <begin position="191"/>
        <end position="230"/>
    </location>
</feature>